<organism evidence="1">
    <name type="scientific">Podoviridae sp. ctoyw14</name>
    <dbReference type="NCBI Taxonomy" id="2826578"/>
    <lineage>
        <taxon>Viruses</taxon>
        <taxon>Duplodnaviria</taxon>
        <taxon>Heunggongvirae</taxon>
        <taxon>Uroviricota</taxon>
        <taxon>Caudoviricetes</taxon>
    </lineage>
</organism>
<proteinExistence type="predicted"/>
<evidence type="ECO:0000313" key="1">
    <source>
        <dbReference type="EMBL" id="DAD74058.1"/>
    </source>
</evidence>
<protein>
    <submittedName>
        <fullName evidence="1">Uncharacterized protein</fullName>
    </submittedName>
</protein>
<accession>A0A8S5LVX7</accession>
<name>A0A8S5LVX7_9CAUD</name>
<dbReference type="EMBL" id="BK014751">
    <property type="protein sequence ID" value="DAD74058.1"/>
    <property type="molecule type" value="Genomic_DNA"/>
</dbReference>
<reference evidence="1" key="1">
    <citation type="journal article" date="2021" name="Proc. Natl. Acad. Sci. U.S.A.">
        <title>A Catalog of Tens of Thousands of Viruses from Human Metagenomes Reveals Hidden Associations with Chronic Diseases.</title>
        <authorList>
            <person name="Tisza M.J."/>
            <person name="Buck C.B."/>
        </authorList>
    </citation>
    <scope>NUCLEOTIDE SEQUENCE</scope>
    <source>
        <strain evidence="1">Ctoyw14</strain>
    </source>
</reference>
<sequence length="50" mass="5885">MQPKTPCRVIYNGRRAYTGDYGNMPYAITHLDFDSCIVTANLEWKFYISY</sequence>